<dbReference type="Proteomes" id="UP000295345">
    <property type="component" value="Unassembled WGS sequence"/>
</dbReference>
<reference evidence="2 3" key="1">
    <citation type="submission" date="2019-03" db="EMBL/GenBank/DDBJ databases">
        <title>Draft genome sequences of novel Actinobacteria.</title>
        <authorList>
            <person name="Sahin N."/>
            <person name="Ay H."/>
            <person name="Saygin H."/>
        </authorList>
    </citation>
    <scope>NUCLEOTIDE SEQUENCE [LARGE SCALE GENOMIC DNA]</scope>
    <source>
        <strain evidence="2 3">DSM 41900</strain>
    </source>
</reference>
<sequence length="473" mass="52066">MSSTSRQLDRAAATAGLTEFLDLLDATRRSVYTRAERVPLDELAQWHTVPGTGALRHVSGRFFTVEGIEATVAFDTGADAGEPRSWRQPVIVQPEIGILGILLRLVDGTPHFLMQLKAEPGNVNGIQVSPTVQATRSNYTRVHGGRPVPYLEYFRGRHGSRTVADVRQSEQGGWFLRKRNRNMIVAVDEPVPVLDGFHWLTVEQLAALLTVDDLVNMDARSVLACLPLLDVLPAPLALDRDEPARSVLRSWGGLRPARHSMTELLSWITDVRSRTDVEVRRVPLDELPEWRSDGRSLTHVDGRHFDVIGVRVEAGGREVGRWDQPMVAARSVGLSAFVASRLGGVLHVLVALRAEPGLADVAELGPTVQCVPDDPVDERPPLLGTVLDAAPERVRYDTTLSEEGGRFFHTRTRYRIVELAPDADRTLPGHPDLRWMTLHQLGELVRHSHYVTVQARTLLAACVALAAGEGGPA</sequence>
<proteinExistence type="predicted"/>
<feature type="domain" description="dTDP-4-dehydro-6-deoxy-alpha-D-glucopyranose 2,3-dehydratase" evidence="1">
    <location>
        <begin position="262"/>
        <end position="461"/>
    </location>
</feature>
<dbReference type="EMBL" id="SMKI01000349">
    <property type="protein sequence ID" value="TDC69112.1"/>
    <property type="molecule type" value="Genomic_DNA"/>
</dbReference>
<evidence type="ECO:0000313" key="2">
    <source>
        <dbReference type="EMBL" id="TDC69112.1"/>
    </source>
</evidence>
<dbReference type="GO" id="GO:0016829">
    <property type="term" value="F:lyase activity"/>
    <property type="evidence" value="ECO:0007669"/>
    <property type="project" value="InterPro"/>
</dbReference>
<name>A0A4R4T2E4_9ACTN</name>
<feature type="domain" description="dTDP-4-dehydro-6-deoxy-alpha-D-glucopyranose 2,3-dehydratase" evidence="1">
    <location>
        <begin position="18"/>
        <end position="226"/>
    </location>
</feature>
<dbReference type="InterPro" id="IPR038153">
    <property type="entry name" value="EvaA-like_sf"/>
</dbReference>
<accession>A0A4R4T2E4</accession>
<organism evidence="2 3">
    <name type="scientific">Streptomyces hainanensis</name>
    <dbReference type="NCBI Taxonomy" id="402648"/>
    <lineage>
        <taxon>Bacteria</taxon>
        <taxon>Bacillati</taxon>
        <taxon>Actinomycetota</taxon>
        <taxon>Actinomycetes</taxon>
        <taxon>Kitasatosporales</taxon>
        <taxon>Streptomycetaceae</taxon>
        <taxon>Streptomyces</taxon>
    </lineage>
</organism>
<keyword evidence="3" id="KW-1185">Reference proteome</keyword>
<comment type="caution">
    <text evidence="2">The sequence shown here is derived from an EMBL/GenBank/DDBJ whole genome shotgun (WGS) entry which is preliminary data.</text>
</comment>
<dbReference type="Gene3D" id="3.90.79.40">
    <property type="entry name" value="EvaA sugar 2,3-dehydratase subunit"/>
    <property type="match status" value="2"/>
</dbReference>
<gene>
    <name evidence="2" type="ORF">E1283_26435</name>
</gene>
<dbReference type="InterPro" id="IPR005212">
    <property type="entry name" value="EvaA-like"/>
</dbReference>
<dbReference type="AlphaFoldDB" id="A0A4R4T2E4"/>
<dbReference type="RefSeq" id="WP_132820665.1">
    <property type="nucleotide sequence ID" value="NZ_SMKI01000349.1"/>
</dbReference>
<dbReference type="OrthoDB" id="9814961at2"/>
<protein>
    <submittedName>
        <fullName evidence="2">NDP-hexose 2,3-dehydratase</fullName>
    </submittedName>
</protein>
<evidence type="ECO:0000313" key="3">
    <source>
        <dbReference type="Proteomes" id="UP000295345"/>
    </source>
</evidence>
<dbReference type="Pfam" id="PF03559">
    <property type="entry name" value="Hexose_dehydrat"/>
    <property type="match status" value="2"/>
</dbReference>
<evidence type="ECO:0000259" key="1">
    <source>
        <dbReference type="Pfam" id="PF03559"/>
    </source>
</evidence>